<name>A0A5C2S6B8_9APHY</name>
<evidence type="ECO:0000313" key="2">
    <source>
        <dbReference type="EMBL" id="RPD58737.1"/>
    </source>
</evidence>
<evidence type="ECO:0000256" key="1">
    <source>
        <dbReference type="SAM" id="MobiDB-lite"/>
    </source>
</evidence>
<accession>A0A5C2S6B8</accession>
<organism evidence="2 3">
    <name type="scientific">Lentinus tigrinus ALCF2SS1-6</name>
    <dbReference type="NCBI Taxonomy" id="1328759"/>
    <lineage>
        <taxon>Eukaryota</taxon>
        <taxon>Fungi</taxon>
        <taxon>Dikarya</taxon>
        <taxon>Basidiomycota</taxon>
        <taxon>Agaricomycotina</taxon>
        <taxon>Agaricomycetes</taxon>
        <taxon>Polyporales</taxon>
        <taxon>Polyporaceae</taxon>
        <taxon>Lentinus</taxon>
    </lineage>
</organism>
<protein>
    <submittedName>
        <fullName evidence="2">Uncharacterized protein</fullName>
    </submittedName>
</protein>
<gene>
    <name evidence="2" type="ORF">L227DRAFT_175470</name>
</gene>
<feature type="compositionally biased region" description="Basic and acidic residues" evidence="1">
    <location>
        <begin position="72"/>
        <end position="81"/>
    </location>
</feature>
<feature type="region of interest" description="Disordered" evidence="1">
    <location>
        <begin position="68"/>
        <end position="91"/>
    </location>
</feature>
<keyword evidence="3" id="KW-1185">Reference proteome</keyword>
<dbReference type="EMBL" id="ML122273">
    <property type="protein sequence ID" value="RPD58737.1"/>
    <property type="molecule type" value="Genomic_DNA"/>
</dbReference>
<sequence>MCPGRGKTPFPLSSPFSLLSSVFCGEPWRSVGHGACRPIPASDDLGSCVRAAVGWRISRSNGIGIVSRTRRRGADPERDLPVESGQVHAHSTRLDLDARSYPLQEKHQKLEPRARTRIRCQFRVADRVCIGG</sequence>
<reference evidence="2" key="1">
    <citation type="journal article" date="2018" name="Genome Biol. Evol.">
        <title>Genomics and development of Lentinus tigrinus, a white-rot wood-decaying mushroom with dimorphic fruiting bodies.</title>
        <authorList>
            <person name="Wu B."/>
            <person name="Xu Z."/>
            <person name="Knudson A."/>
            <person name="Carlson A."/>
            <person name="Chen N."/>
            <person name="Kovaka S."/>
            <person name="LaButti K."/>
            <person name="Lipzen A."/>
            <person name="Pennachio C."/>
            <person name="Riley R."/>
            <person name="Schakwitz W."/>
            <person name="Umezawa K."/>
            <person name="Ohm R.A."/>
            <person name="Grigoriev I.V."/>
            <person name="Nagy L.G."/>
            <person name="Gibbons J."/>
            <person name="Hibbett D."/>
        </authorList>
    </citation>
    <scope>NUCLEOTIDE SEQUENCE [LARGE SCALE GENOMIC DNA]</scope>
    <source>
        <strain evidence="2">ALCF2SS1-6</strain>
    </source>
</reference>
<proteinExistence type="predicted"/>
<dbReference type="AlphaFoldDB" id="A0A5C2S6B8"/>
<evidence type="ECO:0000313" key="3">
    <source>
        <dbReference type="Proteomes" id="UP000313359"/>
    </source>
</evidence>
<dbReference type="Proteomes" id="UP000313359">
    <property type="component" value="Unassembled WGS sequence"/>
</dbReference>